<dbReference type="InterPro" id="IPR001926">
    <property type="entry name" value="TrpB-like_PALP"/>
</dbReference>
<evidence type="ECO:0000313" key="7">
    <source>
        <dbReference type="EMBL" id="ACV27495.1"/>
    </source>
</evidence>
<evidence type="ECO:0000256" key="4">
    <source>
        <dbReference type="PIRSR" id="PIRSR006278-1"/>
    </source>
</evidence>
<dbReference type="InterPro" id="IPR036052">
    <property type="entry name" value="TrpB-like_PALP_sf"/>
</dbReference>
<dbReference type="SUPFAM" id="SSF53686">
    <property type="entry name" value="Tryptophan synthase beta subunit-like PLP-dependent enzymes"/>
    <property type="match status" value="1"/>
</dbReference>
<feature type="active site" description="Nucleophile" evidence="4">
    <location>
        <position position="67"/>
    </location>
</feature>
<dbReference type="InterPro" id="IPR027278">
    <property type="entry name" value="ACCD_DCysDesulf"/>
</dbReference>
<reference evidence="7 8" key="1">
    <citation type="journal article" date="2009" name="Stand. Genomic Sci.">
        <title>Complete genome sequence of Kangiella koreensis type strain (SW-125).</title>
        <authorList>
            <person name="Han C."/>
            <person name="Sikorski J."/>
            <person name="Lapidus A."/>
            <person name="Nolan M."/>
            <person name="Glavina Del Rio T."/>
            <person name="Tice H."/>
            <person name="Cheng J.F."/>
            <person name="Lucas S."/>
            <person name="Chen F."/>
            <person name="Copeland A."/>
            <person name="Ivanova N."/>
            <person name="Mavromatis K."/>
            <person name="Ovchinnikova G."/>
            <person name="Pati A."/>
            <person name="Bruce D."/>
            <person name="Goodwin L."/>
            <person name="Pitluck S."/>
            <person name="Chen A."/>
            <person name="Palaniappan K."/>
            <person name="Land M."/>
            <person name="Hauser L."/>
            <person name="Chang Y.J."/>
            <person name="Jeffries C.D."/>
            <person name="Chain P."/>
            <person name="Saunders E."/>
            <person name="Brettin T."/>
            <person name="Goker M."/>
            <person name="Tindall B.J."/>
            <person name="Bristow J."/>
            <person name="Eisen J.A."/>
            <person name="Markowitz V."/>
            <person name="Hugenholtz P."/>
            <person name="Kyrpides N.C."/>
            <person name="Klenk H.P."/>
            <person name="Detter J.C."/>
        </authorList>
    </citation>
    <scope>NUCLEOTIDE SEQUENCE [LARGE SCALE GENOMIC DNA]</scope>
    <source>
        <strain evidence="8">DSM 16069 / KCTC 12182 / SW-125</strain>
    </source>
</reference>
<dbReference type="PIRSF" id="PIRSF006278">
    <property type="entry name" value="ACCD_DCysDesulf"/>
    <property type="match status" value="1"/>
</dbReference>
<dbReference type="FunCoup" id="C7R739">
    <property type="interactions" value="327"/>
</dbReference>
<dbReference type="EMBL" id="CP001707">
    <property type="protein sequence ID" value="ACV27495.1"/>
    <property type="molecule type" value="Genomic_DNA"/>
</dbReference>
<dbReference type="eggNOG" id="COG2515">
    <property type="taxonomic scope" value="Bacteria"/>
</dbReference>
<keyword evidence="3 5" id="KW-0663">Pyridoxal phosphate</keyword>
<protein>
    <submittedName>
        <fullName evidence="7">Pyridoxal-5'-phosphate-dependent enzyme, beta subunit</fullName>
    </submittedName>
</protein>
<dbReference type="HOGENOM" id="CLU_048897_0_0_6"/>
<dbReference type="Proteomes" id="UP000001231">
    <property type="component" value="Chromosome"/>
</dbReference>
<dbReference type="PANTHER" id="PTHR43780:SF2">
    <property type="entry name" value="1-AMINOCYCLOPROPANE-1-CARBOXYLATE DEAMINASE-RELATED"/>
    <property type="match status" value="1"/>
</dbReference>
<comment type="cofactor">
    <cofactor evidence="1">
        <name>pyridoxal 5'-phosphate</name>
        <dbReference type="ChEBI" id="CHEBI:597326"/>
    </cofactor>
</comment>
<evidence type="ECO:0000256" key="3">
    <source>
        <dbReference type="ARBA" id="ARBA00022898"/>
    </source>
</evidence>
<comment type="similarity">
    <text evidence="2">Belongs to the ACC deaminase/D-cysteine desulfhydrase family.</text>
</comment>
<organism evidence="7 8">
    <name type="scientific">Kangiella koreensis (strain DSM 16069 / JCM 12317 / KCTC 12182 / SW-125)</name>
    <dbReference type="NCBI Taxonomy" id="523791"/>
    <lineage>
        <taxon>Bacteria</taxon>
        <taxon>Pseudomonadati</taxon>
        <taxon>Pseudomonadota</taxon>
        <taxon>Gammaproteobacteria</taxon>
        <taxon>Kangiellales</taxon>
        <taxon>Kangiellaceae</taxon>
        <taxon>Kangiella</taxon>
    </lineage>
</organism>
<dbReference type="InParanoid" id="C7R739"/>
<evidence type="ECO:0000256" key="2">
    <source>
        <dbReference type="ARBA" id="ARBA00008639"/>
    </source>
</evidence>
<dbReference type="GO" id="GO:0019148">
    <property type="term" value="F:D-cysteine desulfhydrase activity"/>
    <property type="evidence" value="ECO:0007669"/>
    <property type="project" value="TreeGrafter"/>
</dbReference>
<evidence type="ECO:0000259" key="6">
    <source>
        <dbReference type="Pfam" id="PF00291"/>
    </source>
</evidence>
<dbReference type="KEGG" id="kko:Kkor_2085"/>
<evidence type="ECO:0000256" key="1">
    <source>
        <dbReference type="ARBA" id="ARBA00001933"/>
    </source>
</evidence>
<accession>C7R739</accession>
<sequence>MLRTNPSICQKIQMPFLEQHTVDLEMKRDDLIHPIVSGNKWRKLKFLLMDAQAKGCKTLVSMGGNWSNHLHALAYAGKELGFKTAAFVRAHEAQRLTPTLEDCRRWGMELIFTSRVDYAQLRHSFQWNHFTEQFPQSYWISEGGFSELAIKGVEEIGQEIEQQYDHIFVGTGSGATLVGLAKACPESLVTGVAAFSGADYLQEQLDPYLKPQTNWQIDTEHHCGGFAKSNSELESLIDEFHQHNDVQLDSVYNGKCLLAIKDAVEQGRINQGDKILMIHTGGLQGMR</sequence>
<evidence type="ECO:0000256" key="5">
    <source>
        <dbReference type="PIRSR" id="PIRSR006278-2"/>
    </source>
</evidence>
<dbReference type="AlphaFoldDB" id="C7R739"/>
<dbReference type="RefSeq" id="WP_015781100.1">
    <property type="nucleotide sequence ID" value="NC_013166.1"/>
</dbReference>
<dbReference type="Pfam" id="PF00291">
    <property type="entry name" value="PALP"/>
    <property type="match status" value="1"/>
</dbReference>
<keyword evidence="8" id="KW-1185">Reference proteome</keyword>
<dbReference type="PANTHER" id="PTHR43780">
    <property type="entry name" value="1-AMINOCYCLOPROPANE-1-CARBOXYLATE DEAMINASE-RELATED"/>
    <property type="match status" value="1"/>
</dbReference>
<gene>
    <name evidence="7" type="ordered locus">Kkor_2085</name>
</gene>
<name>C7R739_KANKD</name>
<feature type="domain" description="Tryptophan synthase beta chain-like PALP" evidence="6">
    <location>
        <begin position="16"/>
        <end position="281"/>
    </location>
</feature>
<proteinExistence type="inferred from homology"/>
<dbReference type="Gene3D" id="3.40.50.1100">
    <property type="match status" value="2"/>
</dbReference>
<feature type="modified residue" description="N6-(pyridoxal phosphate)lysine" evidence="5">
    <location>
        <position position="40"/>
    </location>
</feature>
<dbReference type="STRING" id="523791.Kkor_2085"/>
<evidence type="ECO:0000313" key="8">
    <source>
        <dbReference type="Proteomes" id="UP000001231"/>
    </source>
</evidence>